<dbReference type="GO" id="GO:0019843">
    <property type="term" value="F:rRNA binding"/>
    <property type="evidence" value="ECO:0007669"/>
    <property type="project" value="UniProtKB-UniRule"/>
</dbReference>
<reference evidence="11 12" key="1">
    <citation type="submission" date="2018-09" db="EMBL/GenBank/DDBJ databases">
        <title>Comparative Genomics of Wolbachia-Cardinium Dual Endosymbiosis in a Plant-Parasitic Nematode.</title>
        <authorList>
            <person name="Brown A.M.V."/>
            <person name="Wasala S.K."/>
            <person name="Howe D.K."/>
            <person name="Peetz A.B."/>
            <person name="Zasada I.A."/>
            <person name="Denver D.R."/>
        </authorList>
    </citation>
    <scope>NUCLEOTIDE SEQUENCE [LARGE SCALE GENOMIC DNA]</scope>
    <source>
        <strain evidence="11 12">Pp_1</strain>
    </source>
</reference>
<dbReference type="SMART" id="SM00322">
    <property type="entry name" value="KH"/>
    <property type="match status" value="1"/>
</dbReference>
<dbReference type="SUPFAM" id="SSF54814">
    <property type="entry name" value="Prokaryotic type KH domain (KH-domain type II)"/>
    <property type="match status" value="1"/>
</dbReference>
<evidence type="ECO:0000256" key="9">
    <source>
        <dbReference type="RuleBase" id="RU003624"/>
    </source>
</evidence>
<dbReference type="PANTHER" id="PTHR11760">
    <property type="entry name" value="30S/40S RIBOSOMAL PROTEIN S3"/>
    <property type="match status" value="1"/>
</dbReference>
<dbReference type="Pfam" id="PF00189">
    <property type="entry name" value="Ribosomal_S3_C"/>
    <property type="match status" value="1"/>
</dbReference>
<evidence type="ECO:0000313" key="11">
    <source>
        <dbReference type="EMBL" id="ROT47362.1"/>
    </source>
</evidence>
<dbReference type="CDD" id="cd02412">
    <property type="entry name" value="KH-II_30S_S3"/>
    <property type="match status" value="1"/>
</dbReference>
<comment type="similarity">
    <text evidence="1 8 9">Belongs to the universal ribosomal protein uS3 family.</text>
</comment>
<dbReference type="GO" id="GO:0003735">
    <property type="term" value="F:structural constituent of ribosome"/>
    <property type="evidence" value="ECO:0007669"/>
    <property type="project" value="InterPro"/>
</dbReference>
<dbReference type="Gene3D" id="3.30.300.20">
    <property type="match status" value="1"/>
</dbReference>
<dbReference type="PANTHER" id="PTHR11760:SF19">
    <property type="entry name" value="SMALL RIBOSOMAL SUBUNIT PROTEIN US3C"/>
    <property type="match status" value="1"/>
</dbReference>
<dbReference type="Proteomes" id="UP000270927">
    <property type="component" value="Unassembled WGS sequence"/>
</dbReference>
<sequence length="237" mass="26320">MGQKVNPVGFRIGFIRKPDASWFASKAFYAEKLMEDEKIRVYLDARMAKASVSRVLIERAGKKITVTIHTARPGSVIGKSGTEVDKVKEELKKLTKKEVEVNISEIKKPDLEAKLVASQIAQQIKGRVPYKRVVKQSIAAVMRAGAQGVKIKISGRLDGAEMARADQFKEGAVPLHTLRNDIDYAIVEAHTIYGRIGIKVWISRGDVSVKNVPFLLDRTNRAGAGRPEKMPSRARTR</sequence>
<dbReference type="InterPro" id="IPR036419">
    <property type="entry name" value="Ribosomal_S3_C_sf"/>
</dbReference>
<keyword evidence="12" id="KW-1185">Reference proteome</keyword>
<dbReference type="SUPFAM" id="SSF54821">
    <property type="entry name" value="Ribosomal protein S3 C-terminal domain"/>
    <property type="match status" value="1"/>
</dbReference>
<dbReference type="GO" id="GO:0006412">
    <property type="term" value="P:translation"/>
    <property type="evidence" value="ECO:0007669"/>
    <property type="project" value="UniProtKB-UniRule"/>
</dbReference>
<evidence type="ECO:0000256" key="4">
    <source>
        <dbReference type="ARBA" id="ARBA00022980"/>
    </source>
</evidence>
<dbReference type="NCBIfam" id="TIGR01009">
    <property type="entry name" value="rpsC_bact"/>
    <property type="match status" value="1"/>
</dbReference>
<evidence type="ECO:0000256" key="2">
    <source>
        <dbReference type="ARBA" id="ARBA00022730"/>
    </source>
</evidence>
<dbReference type="GO" id="GO:0022627">
    <property type="term" value="C:cytosolic small ribosomal subunit"/>
    <property type="evidence" value="ECO:0007669"/>
    <property type="project" value="TreeGrafter"/>
</dbReference>
<keyword evidence="2 8" id="KW-0699">rRNA-binding</keyword>
<evidence type="ECO:0000313" key="12">
    <source>
        <dbReference type="Proteomes" id="UP000270927"/>
    </source>
</evidence>
<keyword evidence="5 8" id="KW-0687">Ribonucleoprotein</keyword>
<dbReference type="InterPro" id="IPR001351">
    <property type="entry name" value="Ribosomal_uS3_C"/>
</dbReference>
<name>A0A3N2QCL8_9BACT</name>
<accession>A0A3N2QCL8</accession>
<dbReference type="PROSITE" id="PS50823">
    <property type="entry name" value="KH_TYPE_2"/>
    <property type="match status" value="1"/>
</dbReference>
<evidence type="ECO:0000256" key="6">
    <source>
        <dbReference type="ARBA" id="ARBA00024998"/>
    </source>
</evidence>
<evidence type="ECO:0000256" key="3">
    <source>
        <dbReference type="ARBA" id="ARBA00022884"/>
    </source>
</evidence>
<dbReference type="InterPro" id="IPR004087">
    <property type="entry name" value="KH_dom"/>
</dbReference>
<dbReference type="InterPro" id="IPR015946">
    <property type="entry name" value="KH_dom-like_a/b"/>
</dbReference>
<dbReference type="PROSITE" id="PS00548">
    <property type="entry name" value="RIBOSOMAL_S3"/>
    <property type="match status" value="1"/>
</dbReference>
<protein>
    <recommendedName>
        <fullName evidence="7 8">Small ribosomal subunit protein uS3</fullName>
    </recommendedName>
</protein>
<gene>
    <name evidence="8" type="primary">rpsC</name>
    <name evidence="11" type="ORF">EDM02_02915</name>
</gene>
<dbReference type="OrthoDB" id="9806396at2"/>
<comment type="subunit">
    <text evidence="8">Part of the 30S ribosomal subunit. Forms a tight complex with proteins S10 and S14.</text>
</comment>
<evidence type="ECO:0000259" key="10">
    <source>
        <dbReference type="PROSITE" id="PS50823"/>
    </source>
</evidence>
<proteinExistence type="inferred from homology"/>
<dbReference type="HAMAP" id="MF_01309_B">
    <property type="entry name" value="Ribosomal_uS3_B"/>
    <property type="match status" value="1"/>
</dbReference>
<comment type="caution">
    <text evidence="11">The sequence shown here is derived from an EMBL/GenBank/DDBJ whole genome shotgun (WGS) entry which is preliminary data.</text>
</comment>
<evidence type="ECO:0000256" key="7">
    <source>
        <dbReference type="ARBA" id="ARBA00035257"/>
    </source>
</evidence>
<dbReference type="InterPro" id="IPR057258">
    <property type="entry name" value="Ribosomal_uS3"/>
</dbReference>
<dbReference type="InterPro" id="IPR005704">
    <property type="entry name" value="Ribosomal_uS3_bac-typ"/>
</dbReference>
<evidence type="ECO:0000256" key="8">
    <source>
        <dbReference type="HAMAP-Rule" id="MF_01309"/>
    </source>
</evidence>
<dbReference type="InterPro" id="IPR009019">
    <property type="entry name" value="KH_sf_prok-type"/>
</dbReference>
<feature type="domain" description="KH type-2" evidence="10">
    <location>
        <begin position="39"/>
        <end position="107"/>
    </location>
</feature>
<organism evidence="11 12">
    <name type="scientific">Candidatus Cardinium hertigii</name>
    <dbReference type="NCBI Taxonomy" id="247481"/>
    <lineage>
        <taxon>Bacteria</taxon>
        <taxon>Pseudomonadati</taxon>
        <taxon>Bacteroidota</taxon>
        <taxon>Cytophagia</taxon>
        <taxon>Cytophagales</taxon>
        <taxon>Amoebophilaceae</taxon>
        <taxon>Candidatus Cardinium</taxon>
    </lineage>
</organism>
<dbReference type="GO" id="GO:0003729">
    <property type="term" value="F:mRNA binding"/>
    <property type="evidence" value="ECO:0007669"/>
    <property type="project" value="UniProtKB-UniRule"/>
</dbReference>
<dbReference type="Gene3D" id="3.30.1140.32">
    <property type="entry name" value="Ribosomal protein S3, C-terminal domain"/>
    <property type="match status" value="1"/>
</dbReference>
<dbReference type="EMBL" id="RARA01000024">
    <property type="protein sequence ID" value="ROT47362.1"/>
    <property type="molecule type" value="Genomic_DNA"/>
</dbReference>
<comment type="function">
    <text evidence="6 8">Binds the lower part of the 30S subunit head. Binds mRNA in the 70S ribosome, positioning it for translation.</text>
</comment>
<evidence type="ECO:0000256" key="5">
    <source>
        <dbReference type="ARBA" id="ARBA00023274"/>
    </source>
</evidence>
<dbReference type="InterPro" id="IPR018280">
    <property type="entry name" value="Ribosomal_uS3_CS"/>
</dbReference>
<dbReference type="Pfam" id="PF07650">
    <property type="entry name" value="KH_2"/>
    <property type="match status" value="1"/>
</dbReference>
<dbReference type="AlphaFoldDB" id="A0A3N2QCL8"/>
<evidence type="ECO:0000256" key="1">
    <source>
        <dbReference type="ARBA" id="ARBA00010761"/>
    </source>
</evidence>
<keyword evidence="3 8" id="KW-0694">RNA-binding</keyword>
<dbReference type="RefSeq" id="WP_123662908.1">
    <property type="nucleotide sequence ID" value="NZ_RARA01000024.1"/>
</dbReference>
<dbReference type="InterPro" id="IPR004044">
    <property type="entry name" value="KH_dom_type_2"/>
</dbReference>
<keyword evidence="4 8" id="KW-0689">Ribosomal protein</keyword>
<dbReference type="FunFam" id="3.30.300.20:FF:000001">
    <property type="entry name" value="30S ribosomal protein S3"/>
    <property type="match status" value="1"/>
</dbReference>